<evidence type="ECO:0000313" key="1">
    <source>
        <dbReference type="EMBL" id="CAG9952934.1"/>
    </source>
</evidence>
<gene>
    <name evidence="1" type="ORF">CRV2_00014092</name>
</gene>
<dbReference type="EMBL" id="CADEHS020000518">
    <property type="protein sequence ID" value="CAG9952934.1"/>
    <property type="molecule type" value="Genomic_DNA"/>
</dbReference>
<protein>
    <submittedName>
        <fullName evidence="1">Uncharacterized protein</fullName>
    </submittedName>
</protein>
<accession>A0ACA9UIQ4</accession>
<reference evidence="1" key="1">
    <citation type="submission" date="2020-04" db="EMBL/GenBank/DDBJ databases">
        <authorList>
            <person name="Broberg M."/>
        </authorList>
    </citation>
    <scope>NUCLEOTIDE SEQUENCE</scope>
</reference>
<evidence type="ECO:0000313" key="2">
    <source>
        <dbReference type="Proteomes" id="UP000836387"/>
    </source>
</evidence>
<organism evidence="1 2">
    <name type="scientific">Clonostachys rosea f. rosea IK726</name>
    <dbReference type="NCBI Taxonomy" id="1349383"/>
    <lineage>
        <taxon>Eukaryota</taxon>
        <taxon>Fungi</taxon>
        <taxon>Dikarya</taxon>
        <taxon>Ascomycota</taxon>
        <taxon>Pezizomycotina</taxon>
        <taxon>Sordariomycetes</taxon>
        <taxon>Hypocreomycetidae</taxon>
        <taxon>Hypocreales</taxon>
        <taxon>Bionectriaceae</taxon>
        <taxon>Clonostachys</taxon>
    </lineage>
</organism>
<dbReference type="Proteomes" id="UP000836387">
    <property type="component" value="Unassembled WGS sequence"/>
</dbReference>
<comment type="caution">
    <text evidence="1">The sequence shown here is derived from an EMBL/GenBank/DDBJ whole genome shotgun (WGS) entry which is preliminary data.</text>
</comment>
<name>A0ACA9UIQ4_BIOOC</name>
<sequence>MNHHDPQSQQNIIITWILEILTLVFAAGLFIAICILFVTYNDRTQPDRGNSGITLNALIATLSTIFRASLAFVSFEVVSQIKWDWITSEFRPLRDFERFDAASRGIYGSLRLLPLAILHQPRAVVVILVTTYQCLRKTGPDVQAPTIITSNAIRFYELGIMGPSGYGVLSTKTRTAMQDAIVNPNLDSNIGALFTCQSGNCTFPLLSNTEKGLEEAITHASIGMCNRCVDVYDFVQAPVPLNISAGKKFPVFNLPMYQSVDNGNGYVLNMDEGPMRIVLGNSPLCEEWGISHGLKRLLPSPEFINRARWAVYNFTVLAAFQNHCNILPDGNVTCPQPCPIDDGTCPFAFDEPSDYIAAACTVYPCLKYYSAIVSAGKLVERIVHDILLRLQLPEPLWSAGATNSHWRDFKAVQQPCWVNGTLYTASNMSSSKSLGEVVTEIMQSYTDDWMNESIEDPAHYTNITAPRECVGTTSGYVTSLFYENPFNEVSCFCNNWGKSFQCLGNLNQNIDQSSLVALMRGPNTSMENLQENIDSFATRITTEIRKRGTGAYNSQKALVTGDEWETRVCVRILWQWITLPAITFALCTLLLLWTIIKDAVSRNGTIWEISPIPLILKDYPGLERMGLVKMGRTVEGLEIKLEN</sequence>
<reference evidence="1" key="2">
    <citation type="submission" date="2021-10" db="EMBL/GenBank/DDBJ databases">
        <authorList>
            <person name="Piombo E."/>
        </authorList>
    </citation>
    <scope>NUCLEOTIDE SEQUENCE</scope>
</reference>
<proteinExistence type="predicted"/>
<keyword evidence="2" id="KW-1185">Reference proteome</keyword>